<name>A0ABD0YNR6_9HEMI</name>
<evidence type="ECO:0000256" key="1">
    <source>
        <dbReference type="ARBA" id="ARBA00001971"/>
    </source>
</evidence>
<keyword evidence="8" id="KW-0492">Microsome</keyword>
<keyword evidence="9 14" id="KW-0560">Oxidoreductase</keyword>
<dbReference type="SUPFAM" id="SSF48264">
    <property type="entry name" value="Cytochrome P450"/>
    <property type="match status" value="1"/>
</dbReference>
<dbReference type="GO" id="GO:0004497">
    <property type="term" value="F:monooxygenase activity"/>
    <property type="evidence" value="ECO:0007669"/>
    <property type="project" value="UniProtKB-KW"/>
</dbReference>
<dbReference type="InterPro" id="IPR036396">
    <property type="entry name" value="Cyt_P450_sf"/>
</dbReference>
<dbReference type="EMBL" id="JBFDAA010000004">
    <property type="protein sequence ID" value="KAL1137634.1"/>
    <property type="molecule type" value="Genomic_DNA"/>
</dbReference>
<comment type="caution">
    <text evidence="15">The sequence shown here is derived from an EMBL/GenBank/DDBJ whole genome shotgun (WGS) entry which is preliminary data.</text>
</comment>
<protein>
    <recommendedName>
        <fullName evidence="17">Cytochrome P450</fullName>
    </recommendedName>
</protein>
<evidence type="ECO:0000256" key="12">
    <source>
        <dbReference type="ARBA" id="ARBA00023136"/>
    </source>
</evidence>
<evidence type="ECO:0000256" key="13">
    <source>
        <dbReference type="PIRSR" id="PIRSR602401-1"/>
    </source>
</evidence>
<evidence type="ECO:0000313" key="15">
    <source>
        <dbReference type="EMBL" id="KAL1137634.1"/>
    </source>
</evidence>
<evidence type="ECO:0000256" key="11">
    <source>
        <dbReference type="ARBA" id="ARBA00023033"/>
    </source>
</evidence>
<sequence length="152" mass="17651">MVEASYDNFGNVLGSMFRLLSLHQDVQSKLGKEIEEVLKKHSNKINMESIKEMKYLTMVLSETLRCFPTLARMERTCTKDYTFPTGLTIEKNTRVNVPLYGLHNDPKYYPNPEKFDPERFTENAKSERPPYVYLPFGNGPRKCVGMYNIVNL</sequence>
<gene>
    <name evidence="15" type="ORF">AAG570_009330</name>
</gene>
<keyword evidence="7" id="KW-0256">Endoplasmic reticulum</keyword>
<dbReference type="AlphaFoldDB" id="A0ABD0YNR6"/>
<evidence type="ECO:0000256" key="14">
    <source>
        <dbReference type="RuleBase" id="RU000461"/>
    </source>
</evidence>
<dbReference type="PANTHER" id="PTHR24292:SF54">
    <property type="entry name" value="CYP9F3-RELATED"/>
    <property type="match status" value="1"/>
</dbReference>
<comment type="subcellular location">
    <subcellularLocation>
        <location evidence="3">Endoplasmic reticulum membrane</location>
        <topology evidence="3">Peripheral membrane protein</topology>
    </subcellularLocation>
    <subcellularLocation>
        <location evidence="2">Microsome membrane</location>
        <topology evidence="2">Peripheral membrane protein</topology>
    </subcellularLocation>
</comment>
<evidence type="ECO:0000256" key="2">
    <source>
        <dbReference type="ARBA" id="ARBA00004174"/>
    </source>
</evidence>
<feature type="binding site" description="axial binding residue" evidence="13">
    <location>
        <position position="143"/>
    </location>
    <ligand>
        <name>heme</name>
        <dbReference type="ChEBI" id="CHEBI:30413"/>
    </ligand>
    <ligandPart>
        <name>Fe</name>
        <dbReference type="ChEBI" id="CHEBI:18248"/>
    </ligandPart>
</feature>
<evidence type="ECO:0000256" key="7">
    <source>
        <dbReference type="ARBA" id="ARBA00022824"/>
    </source>
</evidence>
<reference evidence="15 16" key="1">
    <citation type="submission" date="2024-07" db="EMBL/GenBank/DDBJ databases">
        <title>Chromosome-level genome assembly of the water stick insect Ranatra chinensis (Heteroptera: Nepidae).</title>
        <authorList>
            <person name="Liu X."/>
        </authorList>
    </citation>
    <scope>NUCLEOTIDE SEQUENCE [LARGE SCALE GENOMIC DNA]</scope>
    <source>
        <strain evidence="15">Cailab_2021Rc</strain>
        <tissue evidence="15">Muscle</tissue>
    </source>
</reference>
<comment type="similarity">
    <text evidence="4 14">Belongs to the cytochrome P450 family.</text>
</comment>
<keyword evidence="11 14" id="KW-0503">Monooxygenase</keyword>
<proteinExistence type="inferred from homology"/>
<dbReference type="PANTHER" id="PTHR24292">
    <property type="entry name" value="CYTOCHROME P450"/>
    <property type="match status" value="1"/>
</dbReference>
<dbReference type="Proteomes" id="UP001558652">
    <property type="component" value="Unassembled WGS sequence"/>
</dbReference>
<keyword evidence="6 13" id="KW-0479">Metal-binding</keyword>
<evidence type="ECO:0000256" key="8">
    <source>
        <dbReference type="ARBA" id="ARBA00022848"/>
    </source>
</evidence>
<dbReference type="Pfam" id="PF00067">
    <property type="entry name" value="p450"/>
    <property type="match status" value="1"/>
</dbReference>
<dbReference type="PRINTS" id="PR00463">
    <property type="entry name" value="EP450I"/>
</dbReference>
<dbReference type="PROSITE" id="PS00086">
    <property type="entry name" value="CYTOCHROME_P450"/>
    <property type="match status" value="1"/>
</dbReference>
<evidence type="ECO:0000256" key="5">
    <source>
        <dbReference type="ARBA" id="ARBA00022617"/>
    </source>
</evidence>
<dbReference type="Gene3D" id="1.10.630.10">
    <property type="entry name" value="Cytochrome P450"/>
    <property type="match status" value="1"/>
</dbReference>
<dbReference type="InterPro" id="IPR017972">
    <property type="entry name" value="Cyt_P450_CS"/>
</dbReference>
<dbReference type="GO" id="GO:0005789">
    <property type="term" value="C:endoplasmic reticulum membrane"/>
    <property type="evidence" value="ECO:0007669"/>
    <property type="project" value="UniProtKB-SubCell"/>
</dbReference>
<keyword evidence="5 13" id="KW-0349">Heme</keyword>
<keyword evidence="16" id="KW-1185">Reference proteome</keyword>
<keyword evidence="10 13" id="KW-0408">Iron</keyword>
<comment type="cofactor">
    <cofactor evidence="1 13">
        <name>heme</name>
        <dbReference type="ChEBI" id="CHEBI:30413"/>
    </cofactor>
</comment>
<dbReference type="GO" id="GO:0046872">
    <property type="term" value="F:metal ion binding"/>
    <property type="evidence" value="ECO:0007669"/>
    <property type="project" value="UniProtKB-KW"/>
</dbReference>
<keyword evidence="12" id="KW-0472">Membrane</keyword>
<organism evidence="15 16">
    <name type="scientific">Ranatra chinensis</name>
    <dbReference type="NCBI Taxonomy" id="642074"/>
    <lineage>
        <taxon>Eukaryota</taxon>
        <taxon>Metazoa</taxon>
        <taxon>Ecdysozoa</taxon>
        <taxon>Arthropoda</taxon>
        <taxon>Hexapoda</taxon>
        <taxon>Insecta</taxon>
        <taxon>Pterygota</taxon>
        <taxon>Neoptera</taxon>
        <taxon>Paraneoptera</taxon>
        <taxon>Hemiptera</taxon>
        <taxon>Heteroptera</taxon>
        <taxon>Panheteroptera</taxon>
        <taxon>Nepomorpha</taxon>
        <taxon>Nepidae</taxon>
        <taxon>Ranatrinae</taxon>
        <taxon>Ranatra</taxon>
    </lineage>
</organism>
<evidence type="ECO:0008006" key="17">
    <source>
        <dbReference type="Google" id="ProtNLM"/>
    </source>
</evidence>
<evidence type="ECO:0000256" key="4">
    <source>
        <dbReference type="ARBA" id="ARBA00010617"/>
    </source>
</evidence>
<evidence type="ECO:0000256" key="10">
    <source>
        <dbReference type="ARBA" id="ARBA00023004"/>
    </source>
</evidence>
<dbReference type="PRINTS" id="PR00385">
    <property type="entry name" value="P450"/>
</dbReference>
<dbReference type="InterPro" id="IPR050476">
    <property type="entry name" value="Insect_CytP450_Detox"/>
</dbReference>
<dbReference type="InterPro" id="IPR002401">
    <property type="entry name" value="Cyt_P450_E_grp-I"/>
</dbReference>
<evidence type="ECO:0000313" key="16">
    <source>
        <dbReference type="Proteomes" id="UP001558652"/>
    </source>
</evidence>
<evidence type="ECO:0000256" key="6">
    <source>
        <dbReference type="ARBA" id="ARBA00022723"/>
    </source>
</evidence>
<dbReference type="InterPro" id="IPR001128">
    <property type="entry name" value="Cyt_P450"/>
</dbReference>
<evidence type="ECO:0000256" key="3">
    <source>
        <dbReference type="ARBA" id="ARBA00004406"/>
    </source>
</evidence>
<evidence type="ECO:0000256" key="9">
    <source>
        <dbReference type="ARBA" id="ARBA00023002"/>
    </source>
</evidence>
<accession>A0ABD0YNR6</accession>